<accession>A0AAV4MKP5</accession>
<evidence type="ECO:0000313" key="2">
    <source>
        <dbReference type="Proteomes" id="UP001054945"/>
    </source>
</evidence>
<evidence type="ECO:0000313" key="1">
    <source>
        <dbReference type="EMBL" id="GIX73134.1"/>
    </source>
</evidence>
<organism evidence="1 2">
    <name type="scientific">Caerostris extrusa</name>
    <name type="common">Bark spider</name>
    <name type="synonym">Caerostris bankana</name>
    <dbReference type="NCBI Taxonomy" id="172846"/>
    <lineage>
        <taxon>Eukaryota</taxon>
        <taxon>Metazoa</taxon>
        <taxon>Ecdysozoa</taxon>
        <taxon>Arthropoda</taxon>
        <taxon>Chelicerata</taxon>
        <taxon>Arachnida</taxon>
        <taxon>Araneae</taxon>
        <taxon>Araneomorphae</taxon>
        <taxon>Entelegynae</taxon>
        <taxon>Araneoidea</taxon>
        <taxon>Araneidae</taxon>
        <taxon>Caerostris</taxon>
    </lineage>
</organism>
<dbReference type="EMBL" id="BPLR01002376">
    <property type="protein sequence ID" value="GIX73134.1"/>
    <property type="molecule type" value="Genomic_DNA"/>
</dbReference>
<keyword evidence="2" id="KW-1185">Reference proteome</keyword>
<gene>
    <name evidence="1" type="ORF">CEXT_690531</name>
</gene>
<proteinExistence type="predicted"/>
<name>A0AAV4MKP5_CAEEX</name>
<dbReference type="Proteomes" id="UP001054945">
    <property type="component" value="Unassembled WGS sequence"/>
</dbReference>
<sequence length="159" mass="18124">MPFNHKLNTFPDVESQTSTFNGLSTLPKTHATTVLTVASKERVEAVRLVADRVPGFQLSSSFSSRIWEDVTVLIWPRMSRNRTLHFNTLGDWSRKLFSKVFRKSSRHDSWKQISGEVSRPTLPPVTMDEAFVNKSRERAEARRVSQTAEGEKLNSVCQT</sequence>
<dbReference type="AlphaFoldDB" id="A0AAV4MKP5"/>
<protein>
    <submittedName>
        <fullName evidence="1">Uncharacterized protein</fullName>
    </submittedName>
</protein>
<reference evidence="1 2" key="1">
    <citation type="submission" date="2021-06" db="EMBL/GenBank/DDBJ databases">
        <title>Caerostris extrusa draft genome.</title>
        <authorList>
            <person name="Kono N."/>
            <person name="Arakawa K."/>
        </authorList>
    </citation>
    <scope>NUCLEOTIDE SEQUENCE [LARGE SCALE GENOMIC DNA]</scope>
</reference>
<comment type="caution">
    <text evidence="1">The sequence shown here is derived from an EMBL/GenBank/DDBJ whole genome shotgun (WGS) entry which is preliminary data.</text>
</comment>